<gene>
    <name evidence="3" type="ORF">GCM10007415_36580</name>
</gene>
<keyword evidence="1" id="KW-0472">Membrane</keyword>
<dbReference type="Gene3D" id="2.60.120.560">
    <property type="entry name" value="Exo-inulinase, domain 1"/>
    <property type="match status" value="1"/>
</dbReference>
<sequence length="275" mass="30338">MSEARTIGLNKGVTTTLSENYRLNFFIFMTTKSFISAGIATLLVFPALAQQNKMKPEETEVWEPEPRMVTTATDKAPSDAIVLFDGTSTDQWVSGKDGSSPAEWVVADGALTVVSGKGEIRTKGEFSDYQLHVEWKSPTEIVGEGQGRGNSGIFMQGLYEVQVLDSYNNRTYSNGQAASLYKQRIPLVNATKPPGEWQTYDIIWTAPRFNADGMLISKARVTVIHNGVLVQNNVELDGPTEYIGIPKYKAHGPGPIVLQDHGNPVSFRNIWIRPL</sequence>
<keyword evidence="4" id="KW-1185">Reference proteome</keyword>
<reference evidence="3" key="2">
    <citation type="submission" date="2020-09" db="EMBL/GenBank/DDBJ databases">
        <authorList>
            <person name="Sun Q."/>
            <person name="Zhou Y."/>
        </authorList>
    </citation>
    <scope>NUCLEOTIDE SEQUENCE</scope>
    <source>
        <strain evidence="3">CGMCC 1.12195</strain>
    </source>
</reference>
<dbReference type="AlphaFoldDB" id="A0A917MDU9"/>
<comment type="caution">
    <text evidence="3">The sequence shown here is derived from an EMBL/GenBank/DDBJ whole genome shotgun (WGS) entry which is preliminary data.</text>
</comment>
<dbReference type="GO" id="GO:0016787">
    <property type="term" value="F:hydrolase activity"/>
    <property type="evidence" value="ECO:0007669"/>
    <property type="project" value="InterPro"/>
</dbReference>
<name>A0A917MDU9_9SPHI</name>
<dbReference type="InterPro" id="IPR010496">
    <property type="entry name" value="AL/BT2_dom"/>
</dbReference>
<feature type="domain" description="3-keto-alpha-glucoside-1,2-lyase/3-keto-2-hydroxy-glucal hydratase" evidence="2">
    <location>
        <begin position="80"/>
        <end position="273"/>
    </location>
</feature>
<feature type="transmembrane region" description="Helical" evidence="1">
    <location>
        <begin position="25"/>
        <end position="45"/>
    </location>
</feature>
<protein>
    <submittedName>
        <fullName evidence="3">Endo-1,3-1,4-beta glucanase-related protein</fullName>
    </submittedName>
</protein>
<evidence type="ECO:0000313" key="3">
    <source>
        <dbReference type="EMBL" id="GGG97781.1"/>
    </source>
</evidence>
<proteinExistence type="predicted"/>
<keyword evidence="1" id="KW-0812">Transmembrane</keyword>
<accession>A0A917MDU9</accession>
<evidence type="ECO:0000256" key="1">
    <source>
        <dbReference type="SAM" id="Phobius"/>
    </source>
</evidence>
<dbReference type="Pfam" id="PF06439">
    <property type="entry name" value="3keto-disac_hyd"/>
    <property type="match status" value="1"/>
</dbReference>
<keyword evidence="1" id="KW-1133">Transmembrane helix</keyword>
<reference evidence="3" key="1">
    <citation type="journal article" date="2014" name="Int. J. Syst. Evol. Microbiol.">
        <title>Complete genome sequence of Corynebacterium casei LMG S-19264T (=DSM 44701T), isolated from a smear-ripened cheese.</title>
        <authorList>
            <consortium name="US DOE Joint Genome Institute (JGI-PGF)"/>
            <person name="Walter F."/>
            <person name="Albersmeier A."/>
            <person name="Kalinowski J."/>
            <person name="Ruckert C."/>
        </authorList>
    </citation>
    <scope>NUCLEOTIDE SEQUENCE</scope>
    <source>
        <strain evidence="3">CGMCC 1.12195</strain>
    </source>
</reference>
<evidence type="ECO:0000313" key="4">
    <source>
        <dbReference type="Proteomes" id="UP000660862"/>
    </source>
</evidence>
<dbReference type="Proteomes" id="UP000660862">
    <property type="component" value="Unassembled WGS sequence"/>
</dbReference>
<organism evidence="3 4">
    <name type="scientific">Parapedobacter pyrenivorans</name>
    <dbReference type="NCBI Taxonomy" id="1305674"/>
    <lineage>
        <taxon>Bacteria</taxon>
        <taxon>Pseudomonadati</taxon>
        <taxon>Bacteroidota</taxon>
        <taxon>Sphingobacteriia</taxon>
        <taxon>Sphingobacteriales</taxon>
        <taxon>Sphingobacteriaceae</taxon>
        <taxon>Parapedobacter</taxon>
    </lineage>
</organism>
<dbReference type="EMBL" id="BMER01000004">
    <property type="protein sequence ID" value="GGG97781.1"/>
    <property type="molecule type" value="Genomic_DNA"/>
</dbReference>
<evidence type="ECO:0000259" key="2">
    <source>
        <dbReference type="Pfam" id="PF06439"/>
    </source>
</evidence>